<name>A0A7Z0VHE3_9GAMM</name>
<comment type="caution">
    <text evidence="1">The sequence shown here is derived from an EMBL/GenBank/DDBJ whole genome shotgun (WGS) entry which is preliminary data.</text>
</comment>
<reference evidence="1 2" key="1">
    <citation type="submission" date="2016-06" db="EMBL/GenBank/DDBJ databases">
        <title>Genome sequence of endosymbiont of Candidatus Endolucinida thiodiazotropha.</title>
        <authorList>
            <person name="Poehlein A."/>
            <person name="Koenig S."/>
            <person name="Heiden S.E."/>
            <person name="Thuermer A."/>
            <person name="Voget S."/>
            <person name="Daniel R."/>
            <person name="Markert S."/>
            <person name="Gros O."/>
            <person name="Schweder T."/>
        </authorList>
    </citation>
    <scope>NUCLEOTIDE SEQUENCE [LARGE SCALE GENOMIC DNA]</scope>
    <source>
        <strain evidence="1 2">COS</strain>
    </source>
</reference>
<dbReference type="Pfam" id="PF24175">
    <property type="entry name" value="SU10_adaptor"/>
    <property type="match status" value="1"/>
</dbReference>
<dbReference type="EMBL" id="MARB01000045">
    <property type="protein sequence ID" value="ODJ85612.1"/>
    <property type="molecule type" value="Genomic_DNA"/>
</dbReference>
<protein>
    <submittedName>
        <fullName evidence="1">Uncharacterized protein</fullName>
    </submittedName>
</protein>
<accession>A0A7Z0VHE3</accession>
<dbReference type="InterPro" id="IPR056209">
    <property type="entry name" value="SU10_adaptor"/>
</dbReference>
<dbReference type="Proteomes" id="UP000094769">
    <property type="component" value="Unassembled WGS sequence"/>
</dbReference>
<proteinExistence type="predicted"/>
<evidence type="ECO:0000313" key="1">
    <source>
        <dbReference type="EMBL" id="ODJ85612.1"/>
    </source>
</evidence>
<organism evidence="1 2">
    <name type="scientific">Candidatus Thiodiazotropha endolucinida</name>
    <dbReference type="NCBI Taxonomy" id="1655433"/>
    <lineage>
        <taxon>Bacteria</taxon>
        <taxon>Pseudomonadati</taxon>
        <taxon>Pseudomonadota</taxon>
        <taxon>Gammaproteobacteria</taxon>
        <taxon>Chromatiales</taxon>
        <taxon>Sedimenticolaceae</taxon>
        <taxon>Candidatus Thiodiazotropha</taxon>
    </lineage>
</organism>
<sequence length="240" mass="27386">MEIRDYDSLVQAVSHYLHRDDLNDAIAGYIQLAQARLNRDLKLRGERGDRGVVLAQGERRLRLPLDFNGFLSLWGGSAVAPFDRGGLRWRDVAGSWSQPLAVPAPLPAPPGRRLHYVDDRDLAVRDRPGRPRRFSILGTWLLFECPAEEDQTYRLHYLRAFALSEASPTNYLLEHHPDAYLYATLLEAPVRSFDDDRLVVYQDRYDRAIESVTAHEADALGDDVMSLDFGRRDDFSMMEG</sequence>
<gene>
    <name evidence="1" type="ORF">CODIS_41660</name>
</gene>
<evidence type="ECO:0000313" key="2">
    <source>
        <dbReference type="Proteomes" id="UP000094769"/>
    </source>
</evidence>
<dbReference type="AlphaFoldDB" id="A0A7Z0VHE3"/>
<keyword evidence="2" id="KW-1185">Reference proteome</keyword>